<dbReference type="Proteomes" id="UP001292094">
    <property type="component" value="Unassembled WGS sequence"/>
</dbReference>
<accession>A0AAE1QG27</accession>
<dbReference type="AlphaFoldDB" id="A0AAE1QG27"/>
<name>A0AAE1QG27_9EUCA</name>
<gene>
    <name evidence="2" type="ORF">Pmani_003694</name>
</gene>
<reference evidence="2" key="1">
    <citation type="submission" date="2023-11" db="EMBL/GenBank/DDBJ databases">
        <title>Genome assemblies of two species of porcelain crab, Petrolisthes cinctipes and Petrolisthes manimaculis (Anomura: Porcellanidae).</title>
        <authorList>
            <person name="Angst P."/>
        </authorList>
    </citation>
    <scope>NUCLEOTIDE SEQUENCE</scope>
    <source>
        <strain evidence="2">PB745_02</strain>
        <tissue evidence="2">Gill</tissue>
    </source>
</reference>
<protein>
    <submittedName>
        <fullName evidence="2">Uncharacterized protein</fullName>
    </submittedName>
</protein>
<evidence type="ECO:0000313" key="3">
    <source>
        <dbReference type="Proteomes" id="UP001292094"/>
    </source>
</evidence>
<feature type="compositionally biased region" description="Low complexity" evidence="1">
    <location>
        <begin position="95"/>
        <end position="110"/>
    </location>
</feature>
<organism evidence="2 3">
    <name type="scientific">Petrolisthes manimaculis</name>
    <dbReference type="NCBI Taxonomy" id="1843537"/>
    <lineage>
        <taxon>Eukaryota</taxon>
        <taxon>Metazoa</taxon>
        <taxon>Ecdysozoa</taxon>
        <taxon>Arthropoda</taxon>
        <taxon>Crustacea</taxon>
        <taxon>Multicrustacea</taxon>
        <taxon>Malacostraca</taxon>
        <taxon>Eumalacostraca</taxon>
        <taxon>Eucarida</taxon>
        <taxon>Decapoda</taxon>
        <taxon>Pleocyemata</taxon>
        <taxon>Anomura</taxon>
        <taxon>Galatheoidea</taxon>
        <taxon>Porcellanidae</taxon>
        <taxon>Petrolisthes</taxon>
    </lineage>
</organism>
<feature type="region of interest" description="Disordered" evidence="1">
    <location>
        <begin position="74"/>
        <end position="126"/>
    </location>
</feature>
<sequence length="126" mass="13186">MATTTTSSCFRCQTWGHDNIACAAPPPNGNRLAEAVLLEFSEGFAELLGVSVRHDKLYALVNVVTQAAAPCSGCVATQTPSRPTPERAPPPPPAAVGESSPPSSSQTTQPNGEMPKNLDRAFLVQP</sequence>
<evidence type="ECO:0000256" key="1">
    <source>
        <dbReference type="SAM" id="MobiDB-lite"/>
    </source>
</evidence>
<comment type="caution">
    <text evidence="2">The sequence shown here is derived from an EMBL/GenBank/DDBJ whole genome shotgun (WGS) entry which is preliminary data.</text>
</comment>
<keyword evidence="3" id="KW-1185">Reference proteome</keyword>
<proteinExistence type="predicted"/>
<evidence type="ECO:0000313" key="2">
    <source>
        <dbReference type="EMBL" id="KAK4325751.1"/>
    </source>
</evidence>
<dbReference type="EMBL" id="JAWZYT010000264">
    <property type="protein sequence ID" value="KAK4325751.1"/>
    <property type="molecule type" value="Genomic_DNA"/>
</dbReference>
<feature type="compositionally biased region" description="Pro residues" evidence="1">
    <location>
        <begin position="82"/>
        <end position="94"/>
    </location>
</feature>